<proteinExistence type="predicted"/>
<sequence>MCTDLSGTASDADHVEAICLILFDDWCATRSVIPLVYLMQCWPLLDYEDGRLRRLTATLAELLQHHADALVPDHISLVCELVERVKRMLGHLAPQERIRSAA</sequence>
<dbReference type="AlphaFoldDB" id="A0A9N8MMF9"/>
<organism evidence="1 2">
    <name type="scientific">Paraburkholderia domus</name>
    <dbReference type="NCBI Taxonomy" id="2793075"/>
    <lineage>
        <taxon>Bacteria</taxon>
        <taxon>Pseudomonadati</taxon>
        <taxon>Pseudomonadota</taxon>
        <taxon>Betaproteobacteria</taxon>
        <taxon>Burkholderiales</taxon>
        <taxon>Burkholderiaceae</taxon>
        <taxon>Paraburkholderia</taxon>
    </lineage>
</organism>
<accession>A0A9N8MMF9</accession>
<dbReference type="Proteomes" id="UP000675121">
    <property type="component" value="Unassembled WGS sequence"/>
</dbReference>
<protein>
    <submittedName>
        <fullName evidence="1">Uncharacterized protein</fullName>
    </submittedName>
</protein>
<evidence type="ECO:0000313" key="1">
    <source>
        <dbReference type="EMBL" id="CAE6871937.1"/>
    </source>
</evidence>
<name>A0A9N8MMF9_9BURK</name>
<gene>
    <name evidence="1" type="ORF">R70211_01312</name>
</gene>
<comment type="caution">
    <text evidence="1">The sequence shown here is derived from an EMBL/GenBank/DDBJ whole genome shotgun (WGS) entry which is preliminary data.</text>
</comment>
<keyword evidence="2" id="KW-1185">Reference proteome</keyword>
<evidence type="ECO:0000313" key="2">
    <source>
        <dbReference type="Proteomes" id="UP000675121"/>
    </source>
</evidence>
<reference evidence="1" key="1">
    <citation type="submission" date="2021-02" db="EMBL/GenBank/DDBJ databases">
        <authorList>
            <person name="Vanwijnsberghe S."/>
        </authorList>
    </citation>
    <scope>NUCLEOTIDE SEQUENCE</scope>
    <source>
        <strain evidence="1">R-70211</strain>
    </source>
</reference>
<dbReference type="EMBL" id="CAJNAS010000003">
    <property type="protein sequence ID" value="CAE6871937.1"/>
    <property type="molecule type" value="Genomic_DNA"/>
</dbReference>